<keyword evidence="2" id="KW-1185">Reference proteome</keyword>
<dbReference type="Pfam" id="PF00248">
    <property type="entry name" value="Aldo_ket_red"/>
    <property type="match status" value="1"/>
</dbReference>
<organism evidence="2 3">
    <name type="scientific">Panagrolaimus superbus</name>
    <dbReference type="NCBI Taxonomy" id="310955"/>
    <lineage>
        <taxon>Eukaryota</taxon>
        <taxon>Metazoa</taxon>
        <taxon>Ecdysozoa</taxon>
        <taxon>Nematoda</taxon>
        <taxon>Chromadorea</taxon>
        <taxon>Rhabditida</taxon>
        <taxon>Tylenchina</taxon>
        <taxon>Panagrolaimomorpha</taxon>
        <taxon>Panagrolaimoidea</taxon>
        <taxon>Panagrolaimidae</taxon>
        <taxon>Panagrolaimus</taxon>
    </lineage>
</organism>
<dbReference type="PANTHER" id="PTHR43638:SF3">
    <property type="entry name" value="ALDEHYDE REDUCTASE"/>
    <property type="match status" value="1"/>
</dbReference>
<dbReference type="AlphaFoldDB" id="A0A914YK78"/>
<proteinExistence type="predicted"/>
<dbReference type="InterPro" id="IPR036812">
    <property type="entry name" value="NAD(P)_OxRdtase_dom_sf"/>
</dbReference>
<accession>A0A914YK78</accession>
<protein>
    <submittedName>
        <fullName evidence="3">NADP-dependent oxidoreductase domain-containing protein</fullName>
    </submittedName>
</protein>
<dbReference type="Gene3D" id="3.20.20.100">
    <property type="entry name" value="NADP-dependent oxidoreductase domain"/>
    <property type="match status" value="1"/>
</dbReference>
<name>A0A914YK78_9BILA</name>
<evidence type="ECO:0000259" key="1">
    <source>
        <dbReference type="Pfam" id="PF00248"/>
    </source>
</evidence>
<dbReference type="SUPFAM" id="SSF51430">
    <property type="entry name" value="NAD(P)-linked oxidoreductase"/>
    <property type="match status" value="1"/>
</dbReference>
<dbReference type="PANTHER" id="PTHR43638">
    <property type="entry name" value="OXIDOREDUCTASE, ALDO/KETO REDUCTASE FAMILY PROTEIN"/>
    <property type="match status" value="1"/>
</dbReference>
<feature type="domain" description="NADP-dependent oxidoreductase" evidence="1">
    <location>
        <begin position="5"/>
        <end position="105"/>
    </location>
</feature>
<evidence type="ECO:0000313" key="3">
    <source>
        <dbReference type="WBParaSite" id="PSU_v2.g19931.t1"/>
    </source>
</evidence>
<sequence>MGEDASQRKTEVAALRAGIELGLTLIDTAEMYADGGAEKVVGEALTGLREKVFLVSKVYPWNAGGQKAINACEASLRRLNTDYLDLYLLHWSGSFAFEETVAAMEN</sequence>
<reference evidence="3" key="1">
    <citation type="submission" date="2022-11" db="UniProtKB">
        <authorList>
            <consortium name="WormBaseParasite"/>
        </authorList>
    </citation>
    <scope>IDENTIFICATION</scope>
</reference>
<dbReference type="InterPro" id="IPR023210">
    <property type="entry name" value="NADP_OxRdtase_dom"/>
</dbReference>
<evidence type="ECO:0000313" key="2">
    <source>
        <dbReference type="Proteomes" id="UP000887577"/>
    </source>
</evidence>
<dbReference type="Proteomes" id="UP000887577">
    <property type="component" value="Unplaced"/>
</dbReference>
<dbReference type="WBParaSite" id="PSU_v2.g19931.t1">
    <property type="protein sequence ID" value="PSU_v2.g19931.t1"/>
    <property type="gene ID" value="PSU_v2.g19931"/>
</dbReference>